<evidence type="ECO:0000259" key="10">
    <source>
        <dbReference type="Pfam" id="PF00924"/>
    </source>
</evidence>
<dbReference type="Gene3D" id="3.30.70.100">
    <property type="match status" value="1"/>
</dbReference>
<evidence type="ECO:0000256" key="3">
    <source>
        <dbReference type="ARBA" id="ARBA00022475"/>
    </source>
</evidence>
<organism evidence="12 13">
    <name type="scientific">Albimonas donghaensis</name>
    <dbReference type="NCBI Taxonomy" id="356660"/>
    <lineage>
        <taxon>Bacteria</taxon>
        <taxon>Pseudomonadati</taxon>
        <taxon>Pseudomonadota</taxon>
        <taxon>Alphaproteobacteria</taxon>
        <taxon>Rhodobacterales</taxon>
        <taxon>Paracoccaceae</taxon>
        <taxon>Albimonas</taxon>
    </lineage>
</organism>
<feature type="transmembrane region" description="Helical" evidence="8">
    <location>
        <begin position="352"/>
        <end position="372"/>
    </location>
</feature>
<dbReference type="RefSeq" id="WP_092679915.1">
    <property type="nucleotide sequence ID" value="NZ_FNMZ01000001.1"/>
</dbReference>
<dbReference type="OrthoDB" id="9814206at2"/>
<dbReference type="AlphaFoldDB" id="A0A1H2T8S5"/>
<evidence type="ECO:0000256" key="4">
    <source>
        <dbReference type="ARBA" id="ARBA00022692"/>
    </source>
</evidence>
<proteinExistence type="inferred from homology"/>
<evidence type="ECO:0000313" key="12">
    <source>
        <dbReference type="EMBL" id="SDW40343.1"/>
    </source>
</evidence>
<dbReference type="Proteomes" id="UP000199118">
    <property type="component" value="Unassembled WGS sequence"/>
</dbReference>
<comment type="similarity">
    <text evidence="2">Belongs to the MscS (TC 1.A.23) family.</text>
</comment>
<dbReference type="PANTHER" id="PTHR30566:SF5">
    <property type="entry name" value="MECHANOSENSITIVE ION CHANNEL PROTEIN 1, MITOCHONDRIAL-RELATED"/>
    <property type="match status" value="1"/>
</dbReference>
<dbReference type="GO" id="GO:0008381">
    <property type="term" value="F:mechanosensitive monoatomic ion channel activity"/>
    <property type="evidence" value="ECO:0007669"/>
    <property type="project" value="UniProtKB-ARBA"/>
</dbReference>
<feature type="signal peptide" evidence="9">
    <location>
        <begin position="1"/>
        <end position="18"/>
    </location>
</feature>
<evidence type="ECO:0000256" key="6">
    <source>
        <dbReference type="ARBA" id="ARBA00023136"/>
    </source>
</evidence>
<evidence type="ECO:0000259" key="11">
    <source>
        <dbReference type="Pfam" id="PF21082"/>
    </source>
</evidence>
<dbReference type="SUPFAM" id="SSF82689">
    <property type="entry name" value="Mechanosensitive channel protein MscS (YggB), C-terminal domain"/>
    <property type="match status" value="1"/>
</dbReference>
<dbReference type="InterPro" id="IPR023408">
    <property type="entry name" value="MscS_beta-dom_sf"/>
</dbReference>
<feature type="transmembrane region" description="Helical" evidence="8">
    <location>
        <begin position="249"/>
        <end position="270"/>
    </location>
</feature>
<evidence type="ECO:0000256" key="9">
    <source>
        <dbReference type="SAM" id="SignalP"/>
    </source>
</evidence>
<feature type="chain" id="PRO_5011742247" evidence="9">
    <location>
        <begin position="19"/>
        <end position="579"/>
    </location>
</feature>
<feature type="transmembrane region" description="Helical" evidence="8">
    <location>
        <begin position="329"/>
        <end position="346"/>
    </location>
</feature>
<feature type="domain" description="Mechanosensitive ion channel MscS" evidence="10">
    <location>
        <begin position="375"/>
        <end position="440"/>
    </location>
</feature>
<feature type="transmembrane region" description="Helical" evidence="8">
    <location>
        <begin position="290"/>
        <end position="317"/>
    </location>
</feature>
<evidence type="ECO:0000313" key="13">
    <source>
        <dbReference type="Proteomes" id="UP000199118"/>
    </source>
</evidence>
<dbReference type="InterPro" id="IPR049278">
    <property type="entry name" value="MS_channel_C"/>
</dbReference>
<accession>A0A1H2T8S5</accession>
<keyword evidence="5 8" id="KW-1133">Transmembrane helix</keyword>
<keyword evidence="9" id="KW-0732">Signal</keyword>
<keyword evidence="6 8" id="KW-0472">Membrane</keyword>
<reference evidence="12 13" key="1">
    <citation type="submission" date="2016-10" db="EMBL/GenBank/DDBJ databases">
        <authorList>
            <person name="de Groot N.N."/>
        </authorList>
    </citation>
    <scope>NUCLEOTIDE SEQUENCE [LARGE SCALE GENOMIC DNA]</scope>
    <source>
        <strain evidence="12 13">DSM 17890</strain>
    </source>
</reference>
<keyword evidence="4 8" id="KW-0812">Transmembrane</keyword>
<keyword evidence="3" id="KW-1003">Cell membrane</keyword>
<feature type="domain" description="Mechanosensitive ion channel MscS C-terminal" evidence="11">
    <location>
        <begin position="452"/>
        <end position="534"/>
    </location>
</feature>
<evidence type="ECO:0000256" key="2">
    <source>
        <dbReference type="ARBA" id="ARBA00008017"/>
    </source>
</evidence>
<dbReference type="InterPro" id="IPR006685">
    <property type="entry name" value="MscS_channel_2nd"/>
</dbReference>
<dbReference type="Gene3D" id="2.30.30.60">
    <property type="match status" value="1"/>
</dbReference>
<comment type="subcellular location">
    <subcellularLocation>
        <location evidence="1">Cell membrane</location>
        <topology evidence="1">Multi-pass membrane protein</topology>
    </subcellularLocation>
</comment>
<dbReference type="Gene3D" id="1.10.287.1260">
    <property type="match status" value="1"/>
</dbReference>
<dbReference type="InterPro" id="IPR011066">
    <property type="entry name" value="MscS_channel_C_sf"/>
</dbReference>
<dbReference type="SUPFAM" id="SSF50182">
    <property type="entry name" value="Sm-like ribonucleoproteins"/>
    <property type="match status" value="1"/>
</dbReference>
<protein>
    <submittedName>
        <fullName evidence="12">MscS family membrane protein</fullName>
    </submittedName>
</protein>
<dbReference type="PANTHER" id="PTHR30566">
    <property type="entry name" value="YNAI-RELATED MECHANOSENSITIVE ION CHANNEL"/>
    <property type="match status" value="1"/>
</dbReference>
<evidence type="ECO:0000256" key="8">
    <source>
        <dbReference type="SAM" id="Phobius"/>
    </source>
</evidence>
<gene>
    <name evidence="12" type="ORF">SAMN05444336_101922</name>
</gene>
<name>A0A1H2T8S5_9RHOB</name>
<dbReference type="InterPro" id="IPR010920">
    <property type="entry name" value="LSM_dom_sf"/>
</dbReference>
<evidence type="ECO:0000256" key="5">
    <source>
        <dbReference type="ARBA" id="ARBA00022989"/>
    </source>
</evidence>
<sequence>MLRAFLSLAFLVCASAVAAQDRAANPLTPLELSSPRATYGSVLEASREIEAAFLAYTRERTGENARAISAAVARSARVFDLSQTPQAQRGEAAVDAITHLFDILMRLPPLDPASIRGDDAADLPARWAIPGTEIVMAPVASGPRSGDWLFTPRTVSQLEAFHARIRSAPLVQQTLHADWSRELMAWTGPAIPAGLSAAMPEFLAAPVLGTQAWKVVLTVLIWAGSGALVVGWGLLMGRTGLRRQSSAGLALRMTTPALLALLAWQAHVFAVHQSNLTGAFAQGEVVATTLALHLAFAWLMLLACHLFVELIVALPAIPDQSYDAHLLRLLARVGGLMAAGAVLLFGADRIGIPALGVLAGVGVGGVALALAAQSTVENLFGGVSIFVDRPFRIGDFIQYGAATGTVEAIGPRSSRLRGLDGTLTTVPNGDLAKMHIVNYSVRNKCLFLQVLGLRYETSRLQIEWILEAMRRRLASHPMVEEGGGMPRVRLVGFGASAIDIEVRAQVLTRDFAEFLEIQETLLLELQETIEEAGSGFAFPSQTVYLGRDSGLDAEARERAEQSALAARGKRELGDAMGAR</sequence>
<feature type="transmembrane region" description="Helical" evidence="8">
    <location>
        <begin position="215"/>
        <end position="237"/>
    </location>
</feature>
<dbReference type="EMBL" id="FNMZ01000001">
    <property type="protein sequence ID" value="SDW40343.1"/>
    <property type="molecule type" value="Genomic_DNA"/>
</dbReference>
<dbReference type="Pfam" id="PF00924">
    <property type="entry name" value="MS_channel_2nd"/>
    <property type="match status" value="1"/>
</dbReference>
<dbReference type="STRING" id="356660.SAMN05444336_101922"/>
<feature type="region of interest" description="Disordered" evidence="7">
    <location>
        <begin position="555"/>
        <end position="579"/>
    </location>
</feature>
<dbReference type="GO" id="GO:0005886">
    <property type="term" value="C:plasma membrane"/>
    <property type="evidence" value="ECO:0007669"/>
    <property type="project" value="UniProtKB-SubCell"/>
</dbReference>
<keyword evidence="13" id="KW-1185">Reference proteome</keyword>
<evidence type="ECO:0000256" key="1">
    <source>
        <dbReference type="ARBA" id="ARBA00004651"/>
    </source>
</evidence>
<evidence type="ECO:0000256" key="7">
    <source>
        <dbReference type="SAM" id="MobiDB-lite"/>
    </source>
</evidence>
<dbReference type="Pfam" id="PF21082">
    <property type="entry name" value="MS_channel_3rd"/>
    <property type="match status" value="1"/>
</dbReference>